<evidence type="ECO:0000313" key="17">
    <source>
        <dbReference type="Proteomes" id="UP001165145"/>
    </source>
</evidence>
<reference evidence="15" key="2">
    <citation type="submission" date="2023-02" db="EMBL/GenBank/DDBJ databases">
        <title>Pectobacterium carotovorum subsp. carotovorum NBRC 12380.</title>
        <authorList>
            <person name="Ichikawa N."/>
            <person name="Sato H."/>
            <person name="Tonouchi N."/>
        </authorList>
    </citation>
    <scope>NUCLEOTIDE SEQUENCE</scope>
    <source>
        <strain evidence="15">NBRC 12380</strain>
    </source>
</reference>
<comment type="caution">
    <text evidence="15">The sequence shown here is derived from an EMBL/GenBank/DDBJ whole genome shotgun (WGS) entry which is preliminary data.</text>
</comment>
<evidence type="ECO:0000313" key="14">
    <source>
        <dbReference type="EMBL" id="GKX45604.1"/>
    </source>
</evidence>
<dbReference type="EMBL" id="BRLF01000001">
    <property type="protein sequence ID" value="GKX45604.1"/>
    <property type="molecule type" value="Genomic_DNA"/>
</dbReference>
<dbReference type="HAMAP" id="MF_00233">
    <property type="entry name" value="LolB"/>
    <property type="match status" value="1"/>
</dbReference>
<gene>
    <name evidence="13 15" type="primary">lolB</name>
    <name evidence="15" type="ORF">Pcaca03_03550</name>
    <name evidence="14" type="ORF">SOASR016_03560</name>
</gene>
<evidence type="ECO:0000256" key="8">
    <source>
        <dbReference type="ARBA" id="ARBA00023136"/>
    </source>
</evidence>
<evidence type="ECO:0000256" key="9">
    <source>
        <dbReference type="ARBA" id="ARBA00023139"/>
    </source>
</evidence>
<dbReference type="Proteomes" id="UP001058167">
    <property type="component" value="Unassembled WGS sequence"/>
</dbReference>
<evidence type="ECO:0000256" key="12">
    <source>
        <dbReference type="ARBA" id="ARBA00023288"/>
    </source>
</evidence>
<reference evidence="14" key="1">
    <citation type="submission" date="2022-06" db="EMBL/GenBank/DDBJ databases">
        <title>Draft genome sequences of Pectobacterium carotovorum subsp. carotovorum str. NBRC12380.</title>
        <authorList>
            <person name="Wakabayashi Y."/>
            <person name="Kojima K."/>
        </authorList>
    </citation>
    <scope>NUCLEOTIDE SEQUENCE</scope>
    <source>
        <strain evidence="14">NBRC 12380</strain>
    </source>
</reference>
<evidence type="ECO:0000256" key="3">
    <source>
        <dbReference type="ARBA" id="ARBA00011245"/>
    </source>
</evidence>
<sequence>MTLSSKPVSVTYFTDFVHLQDTTDMPTKTVRCLRLLPLASILLAACSVNQPTQTGKSSTSPEWQQHQQKVQQLSQYQTRGAFAYISDSKRVSANFFWQDTPPQRYRLLLTNPLGSTELELRAQPDGVQITDNQGKRYVGKDAEYMIQQLTGMAIPLNNLRQWILGIPGDATEFTLDERYLLKTITYRQGNQNWNVSYQSYNTELTPPLPTSLELVQGEQRIKLKMNNWMVK</sequence>
<evidence type="ECO:0000256" key="6">
    <source>
        <dbReference type="ARBA" id="ARBA00022729"/>
    </source>
</evidence>
<protein>
    <recommendedName>
        <fullName evidence="4 13">Outer-membrane lipoprotein LolB</fullName>
    </recommendedName>
</protein>
<dbReference type="InterPro" id="IPR004565">
    <property type="entry name" value="OM_lipoprot_LolB"/>
</dbReference>
<dbReference type="EMBL" id="BSRL01000001">
    <property type="protein sequence ID" value="GLV67911.1"/>
    <property type="molecule type" value="Genomic_DNA"/>
</dbReference>
<comment type="function">
    <text evidence="13">Plays a critical role in the incorporation of lipoproteins in the outer membrane after they are released by the LolA protein.</text>
</comment>
<dbReference type="Pfam" id="PF03550">
    <property type="entry name" value="LolB"/>
    <property type="match status" value="1"/>
</dbReference>
<evidence type="ECO:0000256" key="5">
    <source>
        <dbReference type="ARBA" id="ARBA00022448"/>
    </source>
</evidence>
<comment type="subunit">
    <text evidence="3 13">Monomer.</text>
</comment>
<dbReference type="GO" id="GO:0044874">
    <property type="term" value="P:lipoprotein localization to outer membrane"/>
    <property type="evidence" value="ECO:0007669"/>
    <property type="project" value="UniProtKB-UniRule"/>
</dbReference>
<keyword evidence="16" id="KW-1185">Reference proteome</keyword>
<dbReference type="GO" id="GO:0009279">
    <property type="term" value="C:cell outer membrane"/>
    <property type="evidence" value="ECO:0007669"/>
    <property type="project" value="UniProtKB-SubCell"/>
</dbReference>
<evidence type="ECO:0000256" key="2">
    <source>
        <dbReference type="ARBA" id="ARBA00009696"/>
    </source>
</evidence>
<keyword evidence="6" id="KW-0732">Signal</keyword>
<evidence type="ECO:0000256" key="13">
    <source>
        <dbReference type="HAMAP-Rule" id="MF_00233"/>
    </source>
</evidence>
<keyword evidence="11 13" id="KW-0998">Cell outer membrane</keyword>
<evidence type="ECO:0000256" key="4">
    <source>
        <dbReference type="ARBA" id="ARBA00016202"/>
    </source>
</evidence>
<keyword evidence="5 13" id="KW-0813">Transport</keyword>
<keyword evidence="9" id="KW-0564">Palmitate</keyword>
<keyword evidence="8 13" id="KW-0472">Membrane</keyword>
<proteinExistence type="inferred from homology"/>
<comment type="similarity">
    <text evidence="2 13">Belongs to the LolB family.</text>
</comment>
<dbReference type="CDD" id="cd16326">
    <property type="entry name" value="LolB"/>
    <property type="match status" value="1"/>
</dbReference>
<evidence type="ECO:0000313" key="15">
    <source>
        <dbReference type="EMBL" id="GLV67911.1"/>
    </source>
</evidence>
<dbReference type="InterPro" id="IPR029046">
    <property type="entry name" value="LolA/LolB/LppX"/>
</dbReference>
<comment type="subcellular location">
    <subcellularLocation>
        <location evidence="1">Cell outer membrane</location>
        <topology evidence="1">Lipid-anchor</topology>
    </subcellularLocation>
</comment>
<organism evidence="15 17">
    <name type="scientific">Pectobacterium carotovorum subsp. carotovorum</name>
    <name type="common">Erwinia carotovora subsp. carotovora</name>
    <dbReference type="NCBI Taxonomy" id="555"/>
    <lineage>
        <taxon>Bacteria</taxon>
        <taxon>Pseudomonadati</taxon>
        <taxon>Pseudomonadota</taxon>
        <taxon>Gammaproteobacteria</taxon>
        <taxon>Enterobacterales</taxon>
        <taxon>Pectobacteriaceae</taxon>
        <taxon>Pectobacterium</taxon>
    </lineage>
</organism>
<keyword evidence="7 13" id="KW-0653">Protein transport</keyword>
<evidence type="ECO:0000256" key="1">
    <source>
        <dbReference type="ARBA" id="ARBA00004459"/>
    </source>
</evidence>
<dbReference type="AlphaFoldDB" id="A0AAI9PCL4"/>
<keyword evidence="10 13" id="KW-0143">Chaperone</keyword>
<evidence type="ECO:0000256" key="10">
    <source>
        <dbReference type="ARBA" id="ARBA00023186"/>
    </source>
</evidence>
<name>A0AAI9PCL4_PECCC</name>
<dbReference type="Gene3D" id="2.50.20.10">
    <property type="entry name" value="Lipoprotein localisation LolA/LolB/LppX"/>
    <property type="match status" value="1"/>
</dbReference>
<evidence type="ECO:0000256" key="11">
    <source>
        <dbReference type="ARBA" id="ARBA00023237"/>
    </source>
</evidence>
<dbReference type="NCBIfam" id="TIGR00548">
    <property type="entry name" value="lolB"/>
    <property type="match status" value="1"/>
</dbReference>
<dbReference type="SUPFAM" id="SSF89392">
    <property type="entry name" value="Prokaryotic lipoproteins and lipoprotein localization factors"/>
    <property type="match status" value="1"/>
</dbReference>
<evidence type="ECO:0000256" key="7">
    <source>
        <dbReference type="ARBA" id="ARBA00022927"/>
    </source>
</evidence>
<accession>A0AAI9PCL4</accession>
<keyword evidence="12 15" id="KW-0449">Lipoprotein</keyword>
<dbReference type="GO" id="GO:0015031">
    <property type="term" value="P:protein transport"/>
    <property type="evidence" value="ECO:0007669"/>
    <property type="project" value="UniProtKB-KW"/>
</dbReference>
<evidence type="ECO:0000313" key="16">
    <source>
        <dbReference type="Proteomes" id="UP001058167"/>
    </source>
</evidence>
<dbReference type="Proteomes" id="UP001165145">
    <property type="component" value="Unassembled WGS sequence"/>
</dbReference>